<reference evidence="3 4" key="1">
    <citation type="journal article" date="2015" name="Int. Biodeterior. Biodegradation">
        <title>Physiological and genetic screening methods for the isolation of methyl tert-butyl ether-degrading bacteria for bioremediation purposes.</title>
        <authorList>
            <person name="Guisado I.M."/>
            <person name="Purswani J."/>
            <person name="Gonzalez Lopez J."/>
            <person name="Pozo C."/>
        </authorList>
    </citation>
    <scope>NUCLEOTIDE SEQUENCE [LARGE SCALE GENOMIC DNA]</scope>
    <source>
        <strain evidence="3 4">SH7</strain>
    </source>
</reference>
<evidence type="ECO:0000256" key="1">
    <source>
        <dbReference type="SAM" id="Phobius"/>
    </source>
</evidence>
<dbReference type="AlphaFoldDB" id="A0A0W1ASY6"/>
<dbReference type="Proteomes" id="UP000054709">
    <property type="component" value="Unassembled WGS sequence"/>
</dbReference>
<dbReference type="GO" id="GO:0009636">
    <property type="term" value="P:response to toxic substance"/>
    <property type="evidence" value="ECO:0007669"/>
    <property type="project" value="TreeGrafter"/>
</dbReference>
<dbReference type="PANTHER" id="PTHR37810:SF5">
    <property type="entry name" value="IMMUNITY PROTEIN SDPI"/>
    <property type="match status" value="1"/>
</dbReference>
<keyword evidence="4" id="KW-1185">Reference proteome</keyword>
<name>A0A0W1ASY6_9BACL</name>
<dbReference type="OrthoDB" id="9808690at2"/>
<feature type="transmembrane region" description="Helical" evidence="1">
    <location>
        <begin position="93"/>
        <end position="112"/>
    </location>
</feature>
<organism evidence="3 4">
    <name type="scientific">Paenibacillus etheri</name>
    <dbReference type="NCBI Taxonomy" id="1306852"/>
    <lineage>
        <taxon>Bacteria</taxon>
        <taxon>Bacillati</taxon>
        <taxon>Bacillota</taxon>
        <taxon>Bacilli</taxon>
        <taxon>Bacillales</taxon>
        <taxon>Paenibacillaceae</taxon>
        <taxon>Paenibacillus</taxon>
    </lineage>
</organism>
<dbReference type="EMBL" id="LCZJ02000034">
    <property type="protein sequence ID" value="KTD84384.1"/>
    <property type="molecule type" value="Genomic_DNA"/>
</dbReference>
<dbReference type="InterPro" id="IPR012867">
    <property type="entry name" value="DUF1648"/>
</dbReference>
<dbReference type="PIRSF" id="PIRSF038959">
    <property type="entry name" value="SdpI"/>
    <property type="match status" value="1"/>
</dbReference>
<evidence type="ECO:0000313" key="4">
    <source>
        <dbReference type="Proteomes" id="UP000054709"/>
    </source>
</evidence>
<accession>A0A0W1ASY6</accession>
<dbReference type="Pfam" id="PF07853">
    <property type="entry name" value="DUF1648"/>
    <property type="match status" value="1"/>
</dbReference>
<feature type="transmembrane region" description="Helical" evidence="1">
    <location>
        <begin position="12"/>
        <end position="29"/>
    </location>
</feature>
<protein>
    <recommendedName>
        <fullName evidence="2">DUF1648 domain-containing protein</fullName>
    </recommendedName>
</protein>
<dbReference type="PANTHER" id="PTHR37810">
    <property type="entry name" value="IMMUNITY PROTEIN SDPI"/>
    <property type="match status" value="1"/>
</dbReference>
<keyword evidence="1" id="KW-1133">Transmembrane helix</keyword>
<feature type="transmembrane region" description="Helical" evidence="1">
    <location>
        <begin position="170"/>
        <end position="187"/>
    </location>
</feature>
<gene>
    <name evidence="3" type="ORF">UQ64_25640</name>
</gene>
<sequence length="217" mass="24411">MKDFKWRWQDTLIVILGLASLTYALINYGKLPQELPAQWGITGKVNRYWDKNVAIPMWGILGIVLPLIMQFTRSIDPKRENYKKFENAYAMSRLAIGVLFNLMLILTVAYGLGKDIDVGKIAIGAVGVMFIALGNYMPQVKDNYLFGVRTAWTLSSPEVWRKTHRLSGRMWMIGGLLIFGGAFLSGVLSQALIITALVLAIIVPVLYSWIISRQLKS</sequence>
<dbReference type="InterPro" id="IPR025962">
    <property type="entry name" value="SdpI/YhfL"/>
</dbReference>
<evidence type="ECO:0000259" key="2">
    <source>
        <dbReference type="Pfam" id="PF07853"/>
    </source>
</evidence>
<evidence type="ECO:0000313" key="3">
    <source>
        <dbReference type="EMBL" id="KTD84384.1"/>
    </source>
</evidence>
<comment type="caution">
    <text evidence="3">The sequence shown here is derived from an EMBL/GenBank/DDBJ whole genome shotgun (WGS) entry which is preliminary data.</text>
</comment>
<keyword evidence="1" id="KW-0472">Membrane</keyword>
<proteinExistence type="predicted"/>
<feature type="transmembrane region" description="Helical" evidence="1">
    <location>
        <begin position="53"/>
        <end position="72"/>
    </location>
</feature>
<keyword evidence="1" id="KW-0812">Transmembrane</keyword>
<dbReference type="Pfam" id="PF13630">
    <property type="entry name" value="SdpI"/>
    <property type="match status" value="1"/>
</dbReference>
<feature type="transmembrane region" description="Helical" evidence="1">
    <location>
        <begin position="118"/>
        <end position="136"/>
    </location>
</feature>
<feature type="domain" description="DUF1648" evidence="2">
    <location>
        <begin position="16"/>
        <end position="57"/>
    </location>
</feature>
<dbReference type="InterPro" id="IPR026272">
    <property type="entry name" value="SdpI"/>
</dbReference>
<feature type="transmembrane region" description="Helical" evidence="1">
    <location>
        <begin position="193"/>
        <end position="211"/>
    </location>
</feature>
<dbReference type="RefSeq" id="WP_060625709.1">
    <property type="nucleotide sequence ID" value="NZ_LCZJ02000034.1"/>
</dbReference>